<feature type="non-terminal residue" evidence="2">
    <location>
        <position position="1"/>
    </location>
</feature>
<dbReference type="EMBL" id="QNUK01001484">
    <property type="protein sequence ID" value="KAF5880836.1"/>
    <property type="molecule type" value="Genomic_DNA"/>
</dbReference>
<feature type="non-terminal residue" evidence="2">
    <location>
        <position position="245"/>
    </location>
</feature>
<feature type="region of interest" description="Disordered" evidence="1">
    <location>
        <begin position="1"/>
        <end position="192"/>
    </location>
</feature>
<evidence type="ECO:0000256" key="1">
    <source>
        <dbReference type="SAM" id="MobiDB-lite"/>
    </source>
</evidence>
<dbReference type="Proteomes" id="UP000727407">
    <property type="component" value="Unassembled WGS sequence"/>
</dbReference>
<organism evidence="2 3">
    <name type="scientific">Clarias magur</name>
    <name type="common">Asian catfish</name>
    <name type="synonym">Macropteronotus magur</name>
    <dbReference type="NCBI Taxonomy" id="1594786"/>
    <lineage>
        <taxon>Eukaryota</taxon>
        <taxon>Metazoa</taxon>
        <taxon>Chordata</taxon>
        <taxon>Craniata</taxon>
        <taxon>Vertebrata</taxon>
        <taxon>Euteleostomi</taxon>
        <taxon>Actinopterygii</taxon>
        <taxon>Neopterygii</taxon>
        <taxon>Teleostei</taxon>
        <taxon>Ostariophysi</taxon>
        <taxon>Siluriformes</taxon>
        <taxon>Clariidae</taxon>
        <taxon>Clarias</taxon>
    </lineage>
</organism>
<name>A0A8J4WPG1_CLAMG</name>
<keyword evidence="2" id="KW-0675">Receptor</keyword>
<sequence>KSSEGGDNLYSEVKKNTDEDAFPGPSDVTCAKPELQELMNAMENQGKSSEGDGNLYSEVKKKTDEDAAPGPSDVTAAKPEPIKPKKPKKNIFFAFKGKSSEGDGAPDGEDKLYSEVKTNTDEDAAPGPSDVTSAKPELKELLTPKENQGKSSEGDGNVYSEVKKKTDEDAAPGPSDVTSAKPKPIKPKKPKKKIFFSFKGKSSEVDDNLYSEVKKNTDEDAASGPSDVTCAKPELNELLNPKENQ</sequence>
<evidence type="ECO:0000313" key="2">
    <source>
        <dbReference type="EMBL" id="KAF5880836.1"/>
    </source>
</evidence>
<comment type="caution">
    <text evidence="2">The sequence shown here is derived from an EMBL/GenBank/DDBJ whole genome shotgun (WGS) entry which is preliminary data.</text>
</comment>
<feature type="region of interest" description="Disordered" evidence="1">
    <location>
        <begin position="216"/>
        <end position="245"/>
    </location>
</feature>
<reference evidence="2" key="1">
    <citation type="submission" date="2020-07" db="EMBL/GenBank/DDBJ databases">
        <title>Clarias magur genome sequencing, assembly and annotation.</title>
        <authorList>
            <person name="Kushwaha B."/>
            <person name="Kumar R."/>
            <person name="Das P."/>
            <person name="Joshi C.G."/>
            <person name="Kumar D."/>
            <person name="Nagpure N.S."/>
            <person name="Pandey M."/>
            <person name="Agarwal S."/>
            <person name="Srivastava S."/>
            <person name="Singh M."/>
            <person name="Sahoo L."/>
            <person name="Jayasankar P."/>
            <person name="Meher P.K."/>
            <person name="Koringa P.G."/>
            <person name="Iquebal M.A."/>
            <person name="Das S.P."/>
            <person name="Bit A."/>
            <person name="Patnaik S."/>
            <person name="Patel N."/>
            <person name="Shah T.M."/>
            <person name="Hinsu A."/>
            <person name="Jena J.K."/>
        </authorList>
    </citation>
    <scope>NUCLEOTIDE SEQUENCE</scope>
    <source>
        <strain evidence="2">CIFAMagur01</strain>
        <tissue evidence="2">Testis</tissue>
    </source>
</reference>
<dbReference type="AlphaFoldDB" id="A0A8J4WPG1"/>
<feature type="compositionally biased region" description="Basic residues" evidence="1">
    <location>
        <begin position="183"/>
        <end position="192"/>
    </location>
</feature>
<keyword evidence="3" id="KW-1185">Reference proteome</keyword>
<accession>A0A8J4WPG1</accession>
<protein>
    <submittedName>
        <fullName evidence="2">Fc receptor-like protein 5</fullName>
    </submittedName>
</protein>
<evidence type="ECO:0000313" key="3">
    <source>
        <dbReference type="Proteomes" id="UP000727407"/>
    </source>
</evidence>
<proteinExistence type="predicted"/>
<gene>
    <name evidence="2" type="ORF">DAT39_023189</name>
</gene>
<feature type="compositionally biased region" description="Basic and acidic residues" evidence="1">
    <location>
        <begin position="108"/>
        <end position="120"/>
    </location>
</feature>